<sequence length="89" mass="9390">MELDGPLRPSSCNLRYYMMTAQRNSGSTNREETHPQVDANALAQADHPNLPRVAAALCGRTEEHASMPPISIAGSGLISEAGNSTGSIP</sequence>
<evidence type="ECO:0000313" key="3">
    <source>
        <dbReference type="Proteomes" id="UP001595886"/>
    </source>
</evidence>
<organism evidence="2 3">
    <name type="scientific">Dokdonella ginsengisoli</name>
    <dbReference type="NCBI Taxonomy" id="363846"/>
    <lineage>
        <taxon>Bacteria</taxon>
        <taxon>Pseudomonadati</taxon>
        <taxon>Pseudomonadota</taxon>
        <taxon>Gammaproteobacteria</taxon>
        <taxon>Lysobacterales</taxon>
        <taxon>Rhodanobacteraceae</taxon>
        <taxon>Dokdonella</taxon>
    </lineage>
</organism>
<keyword evidence="3" id="KW-1185">Reference proteome</keyword>
<dbReference type="EMBL" id="JBHSHD010000010">
    <property type="protein sequence ID" value="MFC4821592.1"/>
    <property type="molecule type" value="Genomic_DNA"/>
</dbReference>
<dbReference type="RefSeq" id="WP_380021867.1">
    <property type="nucleotide sequence ID" value="NZ_JBHSHD010000010.1"/>
</dbReference>
<gene>
    <name evidence="2" type="ORF">ACFO6Q_14755</name>
</gene>
<dbReference type="Proteomes" id="UP001595886">
    <property type="component" value="Unassembled WGS sequence"/>
</dbReference>
<feature type="region of interest" description="Disordered" evidence="1">
    <location>
        <begin position="66"/>
        <end position="89"/>
    </location>
</feature>
<protein>
    <submittedName>
        <fullName evidence="2">Uncharacterized protein</fullName>
    </submittedName>
</protein>
<evidence type="ECO:0000256" key="1">
    <source>
        <dbReference type="SAM" id="MobiDB-lite"/>
    </source>
</evidence>
<accession>A0ABV9R1F8</accession>
<proteinExistence type="predicted"/>
<reference evidence="3" key="1">
    <citation type="journal article" date="2019" name="Int. J. Syst. Evol. Microbiol.">
        <title>The Global Catalogue of Microorganisms (GCM) 10K type strain sequencing project: providing services to taxonomists for standard genome sequencing and annotation.</title>
        <authorList>
            <consortium name="The Broad Institute Genomics Platform"/>
            <consortium name="The Broad Institute Genome Sequencing Center for Infectious Disease"/>
            <person name="Wu L."/>
            <person name="Ma J."/>
        </authorList>
    </citation>
    <scope>NUCLEOTIDE SEQUENCE [LARGE SCALE GENOMIC DNA]</scope>
    <source>
        <strain evidence="3">CCUG 30340</strain>
    </source>
</reference>
<comment type="caution">
    <text evidence="2">The sequence shown here is derived from an EMBL/GenBank/DDBJ whole genome shotgun (WGS) entry which is preliminary data.</text>
</comment>
<name>A0ABV9R1F8_9GAMM</name>
<evidence type="ECO:0000313" key="2">
    <source>
        <dbReference type="EMBL" id="MFC4821592.1"/>
    </source>
</evidence>